<evidence type="ECO:0000313" key="2">
    <source>
        <dbReference type="Proteomes" id="UP000010816"/>
    </source>
</evidence>
<accession>L0GZV3</accession>
<organism evidence="1 2">
    <name type="scientific">Thioflavicoccus mobilis 8321</name>
    <dbReference type="NCBI Taxonomy" id="765912"/>
    <lineage>
        <taxon>Bacteria</taxon>
        <taxon>Pseudomonadati</taxon>
        <taxon>Pseudomonadota</taxon>
        <taxon>Gammaproteobacteria</taxon>
        <taxon>Chromatiales</taxon>
        <taxon>Chromatiaceae</taxon>
        <taxon>Thioflavicoccus</taxon>
    </lineage>
</organism>
<dbReference type="Proteomes" id="UP000010816">
    <property type="component" value="Chromosome"/>
</dbReference>
<dbReference type="EMBL" id="CP003051">
    <property type="protein sequence ID" value="AGA91347.1"/>
    <property type="molecule type" value="Genomic_DNA"/>
</dbReference>
<evidence type="ECO:0000313" key="1">
    <source>
        <dbReference type="EMBL" id="AGA91347.1"/>
    </source>
</evidence>
<dbReference type="AlphaFoldDB" id="L0GZV3"/>
<proteinExistence type="predicted"/>
<protein>
    <submittedName>
        <fullName evidence="1">Uncharacterized protein</fullName>
    </submittedName>
</protein>
<gene>
    <name evidence="1" type="ORF">Thimo_2626</name>
</gene>
<name>L0GZV3_9GAMM</name>
<dbReference type="KEGG" id="tmb:Thimo_2626"/>
<reference evidence="1 2" key="1">
    <citation type="submission" date="2011-09" db="EMBL/GenBank/DDBJ databases">
        <title>Complete sequence of chromosome of Thioflavicoccus mobilis 8321.</title>
        <authorList>
            <consortium name="US DOE Joint Genome Institute"/>
            <person name="Lucas S."/>
            <person name="Han J."/>
            <person name="Lapidus A."/>
            <person name="Cheng J.-F."/>
            <person name="Goodwin L."/>
            <person name="Pitluck S."/>
            <person name="Peters L."/>
            <person name="Ovchinnikova G."/>
            <person name="Lu M."/>
            <person name="Detter J.C."/>
            <person name="Han C."/>
            <person name="Tapia R."/>
            <person name="Land M."/>
            <person name="Hauser L."/>
            <person name="Kyrpides N."/>
            <person name="Ivanova N."/>
            <person name="Pagani I."/>
            <person name="Vogl K."/>
            <person name="Liu Z."/>
            <person name="Imhoff J."/>
            <person name="Thiel V."/>
            <person name="Frigaard N.-U."/>
            <person name="Bryant D."/>
            <person name="Woyke T."/>
        </authorList>
    </citation>
    <scope>NUCLEOTIDE SEQUENCE [LARGE SCALE GENOMIC DNA]</scope>
    <source>
        <strain evidence="1 2">8321</strain>
    </source>
</reference>
<dbReference type="RefSeq" id="WP_015281479.1">
    <property type="nucleotide sequence ID" value="NC_019940.1"/>
</dbReference>
<dbReference type="HOGENOM" id="CLU_3104934_0_0_6"/>
<sequence>MPSESEVIAQERLTLMNLMDKEPHRIPRREVEDNILIATWNIAQFSEKKTA</sequence>
<dbReference type="STRING" id="765912.Thimo_2626"/>
<keyword evidence="2" id="KW-1185">Reference proteome</keyword>